<dbReference type="Pfam" id="PF07885">
    <property type="entry name" value="Ion_trans_2"/>
    <property type="match status" value="1"/>
</dbReference>
<feature type="transmembrane region" description="Helical" evidence="1">
    <location>
        <begin position="130"/>
        <end position="151"/>
    </location>
</feature>
<comment type="caution">
    <text evidence="3">The sequence shown here is derived from an EMBL/GenBank/DDBJ whole genome shotgun (WGS) entry which is preliminary data.</text>
</comment>
<dbReference type="EMBL" id="JBHSEN010000003">
    <property type="protein sequence ID" value="MFC4430975.1"/>
    <property type="molecule type" value="Genomic_DNA"/>
</dbReference>
<dbReference type="Proteomes" id="UP001595965">
    <property type="component" value="Unassembled WGS sequence"/>
</dbReference>
<evidence type="ECO:0000256" key="1">
    <source>
        <dbReference type="SAM" id="Phobius"/>
    </source>
</evidence>
<keyword evidence="1" id="KW-0812">Transmembrane</keyword>
<keyword evidence="3" id="KW-0406">Ion transport</keyword>
<keyword evidence="3" id="KW-0407">Ion channel</keyword>
<evidence type="ECO:0000259" key="2">
    <source>
        <dbReference type="Pfam" id="PF07885"/>
    </source>
</evidence>
<reference evidence="4" key="1">
    <citation type="journal article" date="2019" name="Int. J. Syst. Evol. Microbiol.">
        <title>The Global Catalogue of Microorganisms (GCM) 10K type strain sequencing project: providing services to taxonomists for standard genome sequencing and annotation.</title>
        <authorList>
            <consortium name="The Broad Institute Genomics Platform"/>
            <consortium name="The Broad Institute Genome Sequencing Center for Infectious Disease"/>
            <person name="Wu L."/>
            <person name="Ma J."/>
        </authorList>
    </citation>
    <scope>NUCLEOTIDE SEQUENCE [LARGE SCALE GENOMIC DNA]</scope>
    <source>
        <strain evidence="4">CGMCC 1.12125</strain>
    </source>
</reference>
<evidence type="ECO:0000313" key="3">
    <source>
        <dbReference type="EMBL" id="MFC4430975.1"/>
    </source>
</evidence>
<keyword evidence="3" id="KW-0813">Transport</keyword>
<evidence type="ECO:0000313" key="4">
    <source>
        <dbReference type="Proteomes" id="UP001595965"/>
    </source>
</evidence>
<sequence length="290" mass="31328">MAITATITGIAIILIGLRDMFHSLLHPRGKGAISHAVLSGIWKFSRVTGHRLGSAVGPAGMLAVVVLWVVLQGVGWALVYAPHVPAGFTYSPGIDPARYPDFIEALYVSLINLATLGFGDVVPIDPWIRWATPLQALTGFGLLTAALTWFTQVYPPLSRRRALALDLNALAKTDYARTIPTLEPSAVARVLEVVAEQVNKTTVDLAQNTESYYFQEQAPELSLARQLPYTVALRDAALVCSSLQLHAGARVLDQSLGQLATKLKDFGNTGDDLDAIFSAYAADHIRTPRT</sequence>
<proteinExistence type="predicted"/>
<dbReference type="InterPro" id="IPR013099">
    <property type="entry name" value="K_chnl_dom"/>
</dbReference>
<accession>A0ABV8XZI1</accession>
<feature type="transmembrane region" description="Helical" evidence="1">
    <location>
        <begin position="102"/>
        <end position="124"/>
    </location>
</feature>
<feature type="transmembrane region" description="Helical" evidence="1">
    <location>
        <begin position="59"/>
        <end position="81"/>
    </location>
</feature>
<dbReference type="RefSeq" id="WP_344231131.1">
    <property type="nucleotide sequence ID" value="NZ_BAAALH010000003.1"/>
</dbReference>
<gene>
    <name evidence="3" type="ORF">ACFO0K_14990</name>
</gene>
<organism evidence="3 4">
    <name type="scientific">Citricoccus alkalitolerans</name>
    <dbReference type="NCBI Taxonomy" id="246603"/>
    <lineage>
        <taxon>Bacteria</taxon>
        <taxon>Bacillati</taxon>
        <taxon>Actinomycetota</taxon>
        <taxon>Actinomycetes</taxon>
        <taxon>Micrococcales</taxon>
        <taxon>Micrococcaceae</taxon>
        <taxon>Citricoccus</taxon>
    </lineage>
</organism>
<protein>
    <submittedName>
        <fullName evidence="3">Potassium channel family protein</fullName>
    </submittedName>
</protein>
<name>A0ABV8XZI1_9MICC</name>
<dbReference type="SUPFAM" id="SSF81324">
    <property type="entry name" value="Voltage-gated potassium channels"/>
    <property type="match status" value="1"/>
</dbReference>
<keyword evidence="4" id="KW-1185">Reference proteome</keyword>
<dbReference type="Gene3D" id="1.10.287.70">
    <property type="match status" value="1"/>
</dbReference>
<keyword evidence="1" id="KW-1133">Transmembrane helix</keyword>
<keyword evidence="1" id="KW-0472">Membrane</keyword>
<dbReference type="GO" id="GO:0034220">
    <property type="term" value="P:monoatomic ion transmembrane transport"/>
    <property type="evidence" value="ECO:0007669"/>
    <property type="project" value="UniProtKB-KW"/>
</dbReference>
<feature type="domain" description="Potassium channel" evidence="2">
    <location>
        <begin position="99"/>
        <end position="153"/>
    </location>
</feature>